<evidence type="ECO:0000259" key="2">
    <source>
        <dbReference type="Pfam" id="PF20710"/>
    </source>
</evidence>
<dbReference type="Pfam" id="PF20710">
    <property type="entry name" value="DUF6824"/>
    <property type="match status" value="1"/>
</dbReference>
<dbReference type="InterPro" id="IPR049227">
    <property type="entry name" value="DUF6824"/>
</dbReference>
<comment type="caution">
    <text evidence="3">The sequence shown here is derived from an EMBL/GenBank/DDBJ whole genome shotgun (WGS) entry which is preliminary data.</text>
</comment>
<dbReference type="EMBL" id="JAGRRH010000002">
    <property type="protein sequence ID" value="KAG7373384.1"/>
    <property type="molecule type" value="Genomic_DNA"/>
</dbReference>
<evidence type="ECO:0000313" key="3">
    <source>
        <dbReference type="EMBL" id="KAG7373384.1"/>
    </source>
</evidence>
<organism evidence="3 4">
    <name type="scientific">Nitzschia inconspicua</name>
    <dbReference type="NCBI Taxonomy" id="303405"/>
    <lineage>
        <taxon>Eukaryota</taxon>
        <taxon>Sar</taxon>
        <taxon>Stramenopiles</taxon>
        <taxon>Ochrophyta</taxon>
        <taxon>Bacillariophyta</taxon>
        <taxon>Bacillariophyceae</taxon>
        <taxon>Bacillariophycidae</taxon>
        <taxon>Bacillariales</taxon>
        <taxon>Bacillariaceae</taxon>
        <taxon>Nitzschia</taxon>
    </lineage>
</organism>
<proteinExistence type="predicted"/>
<dbReference type="OrthoDB" id="42195at2759"/>
<feature type="region of interest" description="Disordered" evidence="1">
    <location>
        <begin position="1"/>
        <end position="25"/>
    </location>
</feature>
<reference evidence="3" key="2">
    <citation type="submission" date="2021-04" db="EMBL/GenBank/DDBJ databases">
        <authorList>
            <person name="Podell S."/>
        </authorList>
    </citation>
    <scope>NUCLEOTIDE SEQUENCE</scope>
    <source>
        <strain evidence="3">Hildebrandi</strain>
    </source>
</reference>
<protein>
    <recommendedName>
        <fullName evidence="2">DUF6824 domain-containing protein</fullName>
    </recommendedName>
</protein>
<accession>A0A9K3M3G3</accession>
<dbReference type="Proteomes" id="UP000693970">
    <property type="component" value="Unassembled WGS sequence"/>
</dbReference>
<evidence type="ECO:0000256" key="1">
    <source>
        <dbReference type="SAM" id="MobiDB-lite"/>
    </source>
</evidence>
<gene>
    <name evidence="3" type="ORF">IV203_034108</name>
</gene>
<evidence type="ECO:0000313" key="4">
    <source>
        <dbReference type="Proteomes" id="UP000693970"/>
    </source>
</evidence>
<dbReference type="AlphaFoldDB" id="A0A9K3M3G3"/>
<name>A0A9K3M3G3_9STRA</name>
<reference evidence="3" key="1">
    <citation type="journal article" date="2021" name="Sci. Rep.">
        <title>Diploid genomic architecture of Nitzschia inconspicua, an elite biomass production diatom.</title>
        <authorList>
            <person name="Oliver A."/>
            <person name="Podell S."/>
            <person name="Pinowska A."/>
            <person name="Traller J.C."/>
            <person name="Smith S.R."/>
            <person name="McClure R."/>
            <person name="Beliaev A."/>
            <person name="Bohutskyi P."/>
            <person name="Hill E.A."/>
            <person name="Rabines A."/>
            <person name="Zheng H."/>
            <person name="Allen L.Z."/>
            <person name="Kuo A."/>
            <person name="Grigoriev I.V."/>
            <person name="Allen A.E."/>
            <person name="Hazlebeck D."/>
            <person name="Allen E.E."/>
        </authorList>
    </citation>
    <scope>NUCLEOTIDE SEQUENCE</scope>
    <source>
        <strain evidence="3">Hildebrandi</strain>
    </source>
</reference>
<feature type="region of interest" description="Disordered" evidence="1">
    <location>
        <begin position="232"/>
        <end position="252"/>
    </location>
</feature>
<feature type="domain" description="DUF6824" evidence="2">
    <location>
        <begin position="379"/>
        <end position="459"/>
    </location>
</feature>
<keyword evidence="4" id="KW-1185">Reference proteome</keyword>
<sequence length="502" mass="57577">MQGLLFGRGDPPTSPPLPTLSSTPDTFRDPRAVDDFLSRELSQLSFTDRSAINEEIHGVKCLAPEETPELVKNSLCQLMDELRTTRSPKDAYDQACFLFPYSYIHTDEFRLRFLRYELMNPRTAAQRIVTFLECAVELFGTQILERPLQLSDLGRDGMEMMRLGHYQCLPFRDRSGRRILAFVGNFGLQFPVEVRLKIIYYLHWVSTDDDESQRKGLVGVFWWPTTSGITRNQNTLDDSESDDPNTPVHSDGFSYMPGPRDHIVGARLFSGSPGRVAAIHICLPDKQIFHFFRSSLALGLNASRRRIKVHTGEGLALQYALHSYGIPVDLLPITETGNVKTKNHQRFIKVRTILEKQNTNGGATAKQDDDPIECPGLHDVVFRVGDSYLCHPGNAKFRGWIESTFEDYNAASKDRKVSITWLLVDEVLKTGRFLVWDKHWWVVLRDREKMRTKVIGAFKDQKRRLKATANLQENESSTYKFTEEDGRKRKRDDESCLSKCYR</sequence>